<evidence type="ECO:0000256" key="7">
    <source>
        <dbReference type="PROSITE-ProRule" id="PRU00047"/>
    </source>
</evidence>
<dbReference type="Gene3D" id="4.10.60.10">
    <property type="entry name" value="Zinc finger, CCHC-type"/>
    <property type="match status" value="1"/>
</dbReference>
<dbReference type="InterPro" id="IPR036875">
    <property type="entry name" value="Znf_CCHC_sf"/>
</dbReference>
<keyword evidence="6" id="KW-0695">RNA-directed DNA polymerase</keyword>
<feature type="region of interest" description="Disordered" evidence="8">
    <location>
        <begin position="228"/>
        <end position="251"/>
    </location>
</feature>
<dbReference type="GO" id="GO:0003964">
    <property type="term" value="F:RNA-directed DNA polymerase activity"/>
    <property type="evidence" value="ECO:0007669"/>
    <property type="project" value="UniProtKB-KW"/>
</dbReference>
<keyword evidence="7" id="KW-0863">Zinc-finger</keyword>
<keyword evidence="1" id="KW-0808">Transferase</keyword>
<evidence type="ECO:0000256" key="1">
    <source>
        <dbReference type="ARBA" id="ARBA00022679"/>
    </source>
</evidence>
<dbReference type="GO" id="GO:0004519">
    <property type="term" value="F:endonuclease activity"/>
    <property type="evidence" value="ECO:0007669"/>
    <property type="project" value="UniProtKB-KW"/>
</dbReference>
<dbReference type="PROSITE" id="PS50158">
    <property type="entry name" value="ZF_CCHC"/>
    <property type="match status" value="1"/>
</dbReference>
<sequence>MSMSVAPGIHGSRPDPQPQQNSTVASRLATAERGHIINRCTACGFTGHQATSCRLARYMCKKCGLQGHLKRVCKKAVKKQHFIECSSDGGDDGLVSPNGLGAILSQVEEGIEKPIAFISRSLNAAEKRYSQIQKETTAIIFVKIERRERGTSRVRLVVSALAEKSMDGRGLSQERDKNTRSAQSPGDIGVEQAPHSEGLSLDIESGVEGGTEALELLVPIRTLKEEQRAEVLSRDRGRKREGAKRLTTNSA</sequence>
<feature type="compositionally biased region" description="Basic and acidic residues" evidence="8">
    <location>
        <begin position="167"/>
        <end position="179"/>
    </location>
</feature>
<protein>
    <recommendedName>
        <fullName evidence="9">CCHC-type domain-containing protein</fullName>
    </recommendedName>
</protein>
<dbReference type="InterPro" id="IPR001878">
    <property type="entry name" value="Znf_CCHC"/>
</dbReference>
<evidence type="ECO:0000259" key="9">
    <source>
        <dbReference type="PROSITE" id="PS50158"/>
    </source>
</evidence>
<dbReference type="EMBL" id="CADEBC010000491">
    <property type="protein sequence ID" value="CAB3237534.1"/>
    <property type="molecule type" value="Genomic_DNA"/>
</dbReference>
<evidence type="ECO:0000256" key="8">
    <source>
        <dbReference type="SAM" id="MobiDB-lite"/>
    </source>
</evidence>
<dbReference type="AlphaFoldDB" id="A0A8S0ZYE9"/>
<keyword evidence="11" id="KW-1185">Reference proteome</keyword>
<keyword evidence="5" id="KW-0378">Hydrolase</keyword>
<evidence type="ECO:0000256" key="5">
    <source>
        <dbReference type="ARBA" id="ARBA00022801"/>
    </source>
</evidence>
<feature type="compositionally biased region" description="Basic and acidic residues" evidence="8">
    <location>
        <begin position="228"/>
        <end position="244"/>
    </location>
</feature>
<organism evidence="10 11">
    <name type="scientific">Arctia plantaginis</name>
    <name type="common">Wood tiger moth</name>
    <name type="synonym">Phalaena plantaginis</name>
    <dbReference type="NCBI Taxonomy" id="874455"/>
    <lineage>
        <taxon>Eukaryota</taxon>
        <taxon>Metazoa</taxon>
        <taxon>Ecdysozoa</taxon>
        <taxon>Arthropoda</taxon>
        <taxon>Hexapoda</taxon>
        <taxon>Insecta</taxon>
        <taxon>Pterygota</taxon>
        <taxon>Neoptera</taxon>
        <taxon>Endopterygota</taxon>
        <taxon>Lepidoptera</taxon>
        <taxon>Glossata</taxon>
        <taxon>Ditrysia</taxon>
        <taxon>Noctuoidea</taxon>
        <taxon>Erebidae</taxon>
        <taxon>Arctiinae</taxon>
        <taxon>Arctia</taxon>
    </lineage>
</organism>
<dbReference type="InterPro" id="IPR043502">
    <property type="entry name" value="DNA/RNA_pol_sf"/>
</dbReference>
<reference evidence="10 11" key="1">
    <citation type="submission" date="2020-04" db="EMBL/GenBank/DDBJ databases">
        <authorList>
            <person name="Wallbank WR R."/>
            <person name="Pardo Diaz C."/>
            <person name="Kozak K."/>
            <person name="Martin S."/>
            <person name="Jiggins C."/>
            <person name="Moest M."/>
            <person name="Warren A I."/>
            <person name="Byers J.R.P. K."/>
            <person name="Montejo-Kovacevich G."/>
            <person name="Yen C E."/>
        </authorList>
    </citation>
    <scope>NUCLEOTIDE SEQUENCE [LARGE SCALE GENOMIC DNA]</scope>
</reference>
<comment type="caution">
    <text evidence="10">The sequence shown here is derived from an EMBL/GenBank/DDBJ whole genome shotgun (WGS) entry which is preliminary data.</text>
</comment>
<dbReference type="SMART" id="SM00343">
    <property type="entry name" value="ZnF_C2HC"/>
    <property type="match status" value="2"/>
</dbReference>
<evidence type="ECO:0000313" key="10">
    <source>
        <dbReference type="EMBL" id="CAB3237534.1"/>
    </source>
</evidence>
<keyword evidence="7" id="KW-0479">Metal-binding</keyword>
<feature type="domain" description="CCHC-type" evidence="9">
    <location>
        <begin position="60"/>
        <end position="75"/>
    </location>
</feature>
<keyword evidence="3" id="KW-0540">Nuclease</keyword>
<evidence type="ECO:0000256" key="4">
    <source>
        <dbReference type="ARBA" id="ARBA00022759"/>
    </source>
</evidence>
<dbReference type="PANTHER" id="PTHR37984">
    <property type="entry name" value="PROTEIN CBG26694"/>
    <property type="match status" value="1"/>
</dbReference>
<keyword evidence="7" id="KW-0862">Zinc</keyword>
<evidence type="ECO:0000256" key="6">
    <source>
        <dbReference type="ARBA" id="ARBA00022918"/>
    </source>
</evidence>
<dbReference type="Pfam" id="PF17917">
    <property type="entry name" value="RT_RNaseH"/>
    <property type="match status" value="1"/>
</dbReference>
<proteinExistence type="predicted"/>
<dbReference type="SUPFAM" id="SSF57756">
    <property type="entry name" value="Retrovirus zinc finger-like domains"/>
    <property type="match status" value="1"/>
</dbReference>
<dbReference type="GO" id="GO:0008270">
    <property type="term" value="F:zinc ion binding"/>
    <property type="evidence" value="ECO:0007669"/>
    <property type="project" value="UniProtKB-KW"/>
</dbReference>
<feature type="region of interest" description="Disordered" evidence="8">
    <location>
        <begin position="1"/>
        <end position="28"/>
    </location>
</feature>
<keyword evidence="4" id="KW-0255">Endonuclease</keyword>
<dbReference type="InterPro" id="IPR050951">
    <property type="entry name" value="Retrovirus_Pol_polyprotein"/>
</dbReference>
<dbReference type="SUPFAM" id="SSF56672">
    <property type="entry name" value="DNA/RNA polymerases"/>
    <property type="match status" value="1"/>
</dbReference>
<dbReference type="OrthoDB" id="6772952at2759"/>
<gene>
    <name evidence="10" type="ORF">APLA_LOCUS6924</name>
</gene>
<dbReference type="GO" id="GO:0016787">
    <property type="term" value="F:hydrolase activity"/>
    <property type="evidence" value="ECO:0007669"/>
    <property type="project" value="UniProtKB-KW"/>
</dbReference>
<accession>A0A8S0ZYE9</accession>
<feature type="region of interest" description="Disordered" evidence="8">
    <location>
        <begin position="167"/>
        <end position="202"/>
    </location>
</feature>
<dbReference type="InterPro" id="IPR041373">
    <property type="entry name" value="RT_RNaseH"/>
</dbReference>
<keyword evidence="2" id="KW-0548">Nucleotidyltransferase</keyword>
<dbReference type="GO" id="GO:0003676">
    <property type="term" value="F:nucleic acid binding"/>
    <property type="evidence" value="ECO:0007669"/>
    <property type="project" value="InterPro"/>
</dbReference>
<dbReference type="PANTHER" id="PTHR37984:SF5">
    <property type="entry name" value="PROTEIN NYNRIN-LIKE"/>
    <property type="match status" value="1"/>
</dbReference>
<dbReference type="Proteomes" id="UP000494106">
    <property type="component" value="Unassembled WGS sequence"/>
</dbReference>
<name>A0A8S0ZYE9_ARCPL</name>
<evidence type="ECO:0000313" key="11">
    <source>
        <dbReference type="Proteomes" id="UP000494106"/>
    </source>
</evidence>
<evidence type="ECO:0000256" key="2">
    <source>
        <dbReference type="ARBA" id="ARBA00022695"/>
    </source>
</evidence>
<evidence type="ECO:0000256" key="3">
    <source>
        <dbReference type="ARBA" id="ARBA00022722"/>
    </source>
</evidence>